<dbReference type="InterPro" id="IPR055481">
    <property type="entry name" value="DUF7053"/>
</dbReference>
<keyword evidence="3" id="KW-1185">Reference proteome</keyword>
<accession>A0A9P9EKH6</accession>
<organism evidence="2 3">
    <name type="scientific">Dactylonectria estremocensis</name>
    <dbReference type="NCBI Taxonomy" id="1079267"/>
    <lineage>
        <taxon>Eukaryota</taxon>
        <taxon>Fungi</taxon>
        <taxon>Dikarya</taxon>
        <taxon>Ascomycota</taxon>
        <taxon>Pezizomycotina</taxon>
        <taxon>Sordariomycetes</taxon>
        <taxon>Hypocreomycetidae</taxon>
        <taxon>Hypocreales</taxon>
        <taxon>Nectriaceae</taxon>
        <taxon>Dactylonectria</taxon>
    </lineage>
</organism>
<name>A0A9P9EKH6_9HYPO</name>
<dbReference type="Proteomes" id="UP000717696">
    <property type="component" value="Unassembled WGS sequence"/>
</dbReference>
<reference evidence="2" key="1">
    <citation type="journal article" date="2021" name="Nat. Commun.">
        <title>Genetic determinants of endophytism in the Arabidopsis root mycobiome.</title>
        <authorList>
            <person name="Mesny F."/>
            <person name="Miyauchi S."/>
            <person name="Thiergart T."/>
            <person name="Pickel B."/>
            <person name="Atanasova L."/>
            <person name="Karlsson M."/>
            <person name="Huettel B."/>
            <person name="Barry K.W."/>
            <person name="Haridas S."/>
            <person name="Chen C."/>
            <person name="Bauer D."/>
            <person name="Andreopoulos W."/>
            <person name="Pangilinan J."/>
            <person name="LaButti K."/>
            <person name="Riley R."/>
            <person name="Lipzen A."/>
            <person name="Clum A."/>
            <person name="Drula E."/>
            <person name="Henrissat B."/>
            <person name="Kohler A."/>
            <person name="Grigoriev I.V."/>
            <person name="Martin F.M."/>
            <person name="Hacquard S."/>
        </authorList>
    </citation>
    <scope>NUCLEOTIDE SEQUENCE</scope>
    <source>
        <strain evidence="2">MPI-CAGE-AT-0021</strain>
    </source>
</reference>
<proteinExistence type="predicted"/>
<feature type="domain" description="DUF7053" evidence="1">
    <location>
        <begin position="4"/>
        <end position="179"/>
    </location>
</feature>
<dbReference type="OrthoDB" id="4276610at2759"/>
<dbReference type="EMBL" id="JAGMUU010000014">
    <property type="protein sequence ID" value="KAH7139845.1"/>
    <property type="molecule type" value="Genomic_DNA"/>
</dbReference>
<evidence type="ECO:0000259" key="1">
    <source>
        <dbReference type="Pfam" id="PF23155"/>
    </source>
</evidence>
<evidence type="ECO:0000313" key="2">
    <source>
        <dbReference type="EMBL" id="KAH7139845.1"/>
    </source>
</evidence>
<evidence type="ECO:0000313" key="3">
    <source>
        <dbReference type="Proteomes" id="UP000717696"/>
    </source>
</evidence>
<sequence length="189" mass="21556">MRVQHHFSVTIPVPNELPPHLLIGWLQSYTPTLQHNFSVAHFEEIPSDPDSIADDTFIGPWDDTVRTFHVHEIYAPVTGLTTRMQWPAVYRCVPDGVRLRVSAPNGNTIRSQWTVRACQDDSSPSQSGSSSGWSATESADKWELYDEGYLEGHRLLMPFSSRYIDMVHNRQSQDIVDEALKAFRYGLLR</sequence>
<gene>
    <name evidence="2" type="ORF">B0J13DRAFT_448083</name>
</gene>
<protein>
    <recommendedName>
        <fullName evidence="1">DUF7053 domain-containing protein</fullName>
    </recommendedName>
</protein>
<dbReference type="AlphaFoldDB" id="A0A9P9EKH6"/>
<dbReference type="Pfam" id="PF23155">
    <property type="entry name" value="DUF7053"/>
    <property type="match status" value="1"/>
</dbReference>
<comment type="caution">
    <text evidence="2">The sequence shown here is derived from an EMBL/GenBank/DDBJ whole genome shotgun (WGS) entry which is preliminary data.</text>
</comment>